<dbReference type="SMART" id="SM00248">
    <property type="entry name" value="ANK"/>
    <property type="match status" value="1"/>
</dbReference>
<organism evidence="2 3">
    <name type="scientific">Mytilus galloprovincialis</name>
    <name type="common">Mediterranean mussel</name>
    <dbReference type="NCBI Taxonomy" id="29158"/>
    <lineage>
        <taxon>Eukaryota</taxon>
        <taxon>Metazoa</taxon>
        <taxon>Spiralia</taxon>
        <taxon>Lophotrochozoa</taxon>
        <taxon>Mollusca</taxon>
        <taxon>Bivalvia</taxon>
        <taxon>Autobranchia</taxon>
        <taxon>Pteriomorphia</taxon>
        <taxon>Mytilida</taxon>
        <taxon>Mytiloidea</taxon>
        <taxon>Mytilidae</taxon>
        <taxon>Mytilinae</taxon>
        <taxon>Mytilus</taxon>
    </lineage>
</organism>
<keyword evidence="1" id="KW-0040">ANK repeat</keyword>
<dbReference type="Gene3D" id="1.25.40.20">
    <property type="entry name" value="Ankyrin repeat-containing domain"/>
    <property type="match status" value="1"/>
</dbReference>
<sequence length="276" mass="30473">MTGTVCSGAPAIMTDAIRSGSPNIMTAAIRYGSPDIMTDAIRSGSHNIMNGFVRSGSPNIMTGAIRSGSPNIMTDAIHSGSPDIMNGAVHSGSPNIMSDDLRSVDLRHWLLIVFKGRTALYDAVKHDYIDIAKILIEYGCDTNLQSTGETPIDLTIDDEIIRLLKDYGKTLLPGLPIEVKRFDKKSAKVFSSLFEEESYPHFESRVMLVGEQGTGKTTIARYLAGKRPSRFRIATDGIGLFNGLSYIDRQTKDWLYGKQGKTFNNMEKFELKCFWS</sequence>
<proteinExistence type="predicted"/>
<dbReference type="EMBL" id="UYJE01001224">
    <property type="protein sequence ID" value="VDI00254.1"/>
    <property type="molecule type" value="Genomic_DNA"/>
</dbReference>
<dbReference type="PROSITE" id="PS50297">
    <property type="entry name" value="ANK_REP_REGION"/>
    <property type="match status" value="1"/>
</dbReference>
<dbReference type="PROSITE" id="PS50088">
    <property type="entry name" value="ANK_REPEAT"/>
    <property type="match status" value="1"/>
</dbReference>
<gene>
    <name evidence="2" type="ORF">MGAL_10B051835</name>
</gene>
<feature type="repeat" description="ANK" evidence="1">
    <location>
        <begin position="115"/>
        <end position="147"/>
    </location>
</feature>
<dbReference type="Proteomes" id="UP000596742">
    <property type="component" value="Unassembled WGS sequence"/>
</dbReference>
<evidence type="ECO:0000313" key="3">
    <source>
        <dbReference type="Proteomes" id="UP000596742"/>
    </source>
</evidence>
<protein>
    <submittedName>
        <fullName evidence="2">Uncharacterized protein</fullName>
    </submittedName>
</protein>
<dbReference type="InterPro" id="IPR036770">
    <property type="entry name" value="Ankyrin_rpt-contain_sf"/>
</dbReference>
<dbReference type="Pfam" id="PF12796">
    <property type="entry name" value="Ank_2"/>
    <property type="match status" value="1"/>
</dbReference>
<dbReference type="InterPro" id="IPR027417">
    <property type="entry name" value="P-loop_NTPase"/>
</dbReference>
<evidence type="ECO:0000256" key="1">
    <source>
        <dbReference type="PROSITE-ProRule" id="PRU00023"/>
    </source>
</evidence>
<evidence type="ECO:0000313" key="2">
    <source>
        <dbReference type="EMBL" id="VDI00254.1"/>
    </source>
</evidence>
<dbReference type="AlphaFoldDB" id="A0A8B6C4S1"/>
<keyword evidence="3" id="KW-1185">Reference proteome</keyword>
<dbReference type="SUPFAM" id="SSF140860">
    <property type="entry name" value="Pseudo ankyrin repeat-like"/>
    <property type="match status" value="1"/>
</dbReference>
<dbReference type="InterPro" id="IPR002110">
    <property type="entry name" value="Ankyrin_rpt"/>
</dbReference>
<reference evidence="2" key="1">
    <citation type="submission" date="2018-11" db="EMBL/GenBank/DDBJ databases">
        <authorList>
            <person name="Alioto T."/>
            <person name="Alioto T."/>
        </authorList>
    </citation>
    <scope>NUCLEOTIDE SEQUENCE</scope>
</reference>
<accession>A0A8B6C4S1</accession>
<dbReference type="SUPFAM" id="SSF52540">
    <property type="entry name" value="P-loop containing nucleoside triphosphate hydrolases"/>
    <property type="match status" value="1"/>
</dbReference>
<name>A0A8B6C4S1_MYTGA</name>
<comment type="caution">
    <text evidence="2">The sequence shown here is derived from an EMBL/GenBank/DDBJ whole genome shotgun (WGS) entry which is preliminary data.</text>
</comment>
<dbReference type="OrthoDB" id="194358at2759"/>